<evidence type="ECO:0000313" key="4">
    <source>
        <dbReference type="Proteomes" id="UP000467249"/>
    </source>
</evidence>
<feature type="compositionally biased region" description="Basic and acidic residues" evidence="1">
    <location>
        <begin position="1"/>
        <end position="10"/>
    </location>
</feature>
<name>A0A6N4WI37_9MYCO</name>
<gene>
    <name evidence="3" type="ORF">MANY_49090</name>
</gene>
<dbReference type="Pfam" id="PF13196">
    <property type="entry name" value="DUF4012"/>
    <property type="match status" value="1"/>
</dbReference>
<dbReference type="AlphaFoldDB" id="A0A6N4WI37"/>
<protein>
    <submittedName>
        <fullName evidence="3">Chemotaxis protein</fullName>
    </submittedName>
</protein>
<feature type="region of interest" description="Disordered" evidence="1">
    <location>
        <begin position="1"/>
        <end position="26"/>
    </location>
</feature>
<keyword evidence="2" id="KW-0472">Membrane</keyword>
<keyword evidence="4" id="KW-1185">Reference proteome</keyword>
<dbReference type="KEGG" id="many:MANY_49090"/>
<feature type="transmembrane region" description="Helical" evidence="2">
    <location>
        <begin position="34"/>
        <end position="51"/>
    </location>
</feature>
<dbReference type="InterPro" id="IPR025101">
    <property type="entry name" value="DUF4012"/>
</dbReference>
<dbReference type="Proteomes" id="UP000467249">
    <property type="component" value="Chromosome"/>
</dbReference>
<reference evidence="3 4" key="1">
    <citation type="journal article" date="2019" name="Emerg. Microbes Infect.">
        <title>Comprehensive subspecies identification of 175 nontuberculous mycobacteria species based on 7547 genomic profiles.</title>
        <authorList>
            <person name="Matsumoto Y."/>
            <person name="Kinjo T."/>
            <person name="Motooka D."/>
            <person name="Nabeya D."/>
            <person name="Jung N."/>
            <person name="Uechi K."/>
            <person name="Horii T."/>
            <person name="Iida T."/>
            <person name="Fujita J."/>
            <person name="Nakamura S."/>
        </authorList>
    </citation>
    <scope>NUCLEOTIDE SEQUENCE [LARGE SCALE GENOMIC DNA]</scope>
    <source>
        <strain evidence="3 4">JCM 30275</strain>
    </source>
</reference>
<organism evidence="3 4">
    <name type="scientific">Mycolicibacterium anyangense</name>
    <dbReference type="NCBI Taxonomy" id="1431246"/>
    <lineage>
        <taxon>Bacteria</taxon>
        <taxon>Bacillati</taxon>
        <taxon>Actinomycetota</taxon>
        <taxon>Actinomycetes</taxon>
        <taxon>Mycobacteriales</taxon>
        <taxon>Mycobacteriaceae</taxon>
        <taxon>Mycolicibacterium</taxon>
    </lineage>
</organism>
<accession>A0A6N4WI37</accession>
<evidence type="ECO:0000256" key="1">
    <source>
        <dbReference type="SAM" id="MobiDB-lite"/>
    </source>
</evidence>
<keyword evidence="2" id="KW-1133">Transmembrane helix</keyword>
<keyword evidence="2" id="KW-0812">Transmembrane</keyword>
<sequence length="611" mass="65107">MEAHSRRVTDGDGAPSPAEEDGAPPWFKRRGVRWPLAIVVLLIGFGVWLGIEAFATKSNLEQARTSAQQAKTALLQGNTADASRFAADAQSQAQAARNAAHSLPWDIAAGVPWLGSPFKTGQQISDVVLNLSTDVLKPIADAGTSVSPSHLLNDGRLDVVALRTEEPALRKIATDAGRINTEAQAISESSYLGAINTARSQLQTQTQDLAKLLSNTALAARLAPSMLGADGPRSYFIGFQTNAEARGTGGLLGGFGVVRFDDGKPGVDALAPNTDFNRKFAPISLGPEFDNQYGFTNPTTDYRNSNQSSHFPYAAQIWKSMADQAGLKVDGVIAIDPVALSYILGATGPIVMPDGETVTADNAVELTESTAYIRYPDEKDQPARKKYLQSIAAEVVKKITGKVKSPRALLDAMGRAVSEGRIAVWSSYPEEQALLEQTPLAHIIPDDPAPYAEIVLNNLGGNKLDYYLDRQIEYVADGCYGNTRRSTVTVRLKNTVTNPESLPDNVAGRLGFFPKAGREAIPKGTMITSIRLLATKGATLVSVTSNGVPIDVHTDTERGHPSFEAQAVIPAGQTEDLVFQLSEPTVPGAARVPTQPLVGPVTTKATVPQCS</sequence>
<evidence type="ECO:0000256" key="2">
    <source>
        <dbReference type="SAM" id="Phobius"/>
    </source>
</evidence>
<proteinExistence type="predicted"/>
<dbReference type="EMBL" id="AP022620">
    <property type="protein sequence ID" value="BBZ79572.1"/>
    <property type="molecule type" value="Genomic_DNA"/>
</dbReference>
<evidence type="ECO:0000313" key="3">
    <source>
        <dbReference type="EMBL" id="BBZ79572.1"/>
    </source>
</evidence>